<dbReference type="UniPathway" id="UPA00392"/>
<comment type="pathway">
    <text evidence="2 17">tRNA modification; tRNA-queuosine biosynthesis.</text>
</comment>
<dbReference type="KEGG" id="slp:Slip_0744"/>
<evidence type="ECO:0000256" key="16">
    <source>
        <dbReference type="ARBA" id="ARBA00047415"/>
    </source>
</evidence>
<evidence type="ECO:0000256" key="3">
    <source>
        <dbReference type="ARBA" id="ARBA00008207"/>
    </source>
</evidence>
<evidence type="ECO:0000313" key="19">
    <source>
        <dbReference type="Proteomes" id="UP000000378"/>
    </source>
</evidence>
<evidence type="ECO:0000256" key="17">
    <source>
        <dbReference type="HAMAP-Rule" id="MF_02089"/>
    </source>
</evidence>
<keyword evidence="9 17" id="KW-0671">Queuosine biosynthesis</keyword>
<name>D7CLD9_SYNLT</name>
<dbReference type="OrthoDB" id="9801033at2"/>
<feature type="binding site" evidence="17">
    <location>
        <position position="9"/>
    </location>
    <ligand>
        <name>[4Fe-4S] cluster</name>
        <dbReference type="ChEBI" id="CHEBI:49883"/>
    </ligand>
</feature>
<keyword evidence="6 17" id="KW-0004">4Fe-4S</keyword>
<dbReference type="Pfam" id="PF02677">
    <property type="entry name" value="QueH"/>
    <property type="match status" value="1"/>
</dbReference>
<gene>
    <name evidence="17" type="primary">queH</name>
    <name evidence="18" type="ordered locus">Slip_0744</name>
</gene>
<reference evidence="19" key="1">
    <citation type="journal article" date="2010" name="Stand. Genomic Sci.">
        <title>Complete genome sequence of Syntrophothermus lipocalidus type strain (TGB-C1T).</title>
        <authorList>
            <consortium name="US DOE Joint Genome Institute (JGI-PGF)"/>
            <person name="Djao O."/>
            <person name="Zhang X."/>
            <person name="Lucas S."/>
            <person name="Lapidus A."/>
            <person name="Glavina Del Rio T."/>
            <person name="Nolan M."/>
            <person name="Tice H."/>
            <person name="Cheng J."/>
            <person name="Han C."/>
            <person name="Tapia R."/>
            <person name="Goodwin L."/>
            <person name="Pitluck S."/>
            <person name="Liolios K."/>
            <person name="Ivanova N."/>
            <person name="Mavromatis K."/>
            <person name="Mikhailova N."/>
            <person name="Ovchinnikova G."/>
            <person name="Pati A."/>
            <person name="Brambilla E."/>
            <person name="Chen A."/>
            <person name="Palaniappan K."/>
            <person name="Land M."/>
            <person name="Hauser L."/>
            <person name="Chang Y."/>
            <person name="Jeffries C."/>
            <person name="Rohde M."/>
            <person name="Sikorski J."/>
            <person name="Spring S."/>
            <person name="Goker M."/>
            <person name="Detter J."/>
            <person name="Woyke T."/>
            <person name="Bristow J."/>
            <person name="Eisen J."/>
            <person name="Markowitz V."/>
            <person name="Hugenholtz P."/>
            <person name="Kyrpides N."/>
            <person name="Klenk H."/>
        </authorList>
    </citation>
    <scope>NUCLEOTIDE SEQUENCE [LARGE SCALE GENOMIC DNA]</scope>
    <source>
        <strain evidence="19">DSM 12680 / TGB-C1</strain>
    </source>
</reference>
<dbReference type="GO" id="GO:0008616">
    <property type="term" value="P:tRNA queuosine(34) biosynthetic process"/>
    <property type="evidence" value="ECO:0007669"/>
    <property type="project" value="UniProtKB-UniRule"/>
</dbReference>
<dbReference type="eggNOG" id="COG1636">
    <property type="taxonomic scope" value="Bacteria"/>
</dbReference>
<evidence type="ECO:0000256" key="2">
    <source>
        <dbReference type="ARBA" id="ARBA00004691"/>
    </source>
</evidence>
<feature type="binding site" evidence="17">
    <location>
        <position position="86"/>
    </location>
    <ligand>
        <name>[4Fe-4S] cluster</name>
        <dbReference type="ChEBI" id="CHEBI:49883"/>
    </ligand>
</feature>
<evidence type="ECO:0000256" key="1">
    <source>
        <dbReference type="ARBA" id="ARBA00002268"/>
    </source>
</evidence>
<evidence type="ECO:0000256" key="11">
    <source>
        <dbReference type="ARBA" id="ARBA00023004"/>
    </source>
</evidence>
<evidence type="ECO:0000256" key="14">
    <source>
        <dbReference type="ARBA" id="ARBA00023284"/>
    </source>
</evidence>
<organism evidence="18 19">
    <name type="scientific">Syntrophothermus lipocalidus (strain DSM 12680 / TGB-C1)</name>
    <dbReference type="NCBI Taxonomy" id="643648"/>
    <lineage>
        <taxon>Bacteria</taxon>
        <taxon>Bacillati</taxon>
        <taxon>Bacillota</taxon>
        <taxon>Clostridia</taxon>
        <taxon>Eubacteriales</taxon>
        <taxon>Syntrophomonadaceae</taxon>
        <taxon>Syntrophothermus</taxon>
    </lineage>
</organism>
<keyword evidence="8 17" id="KW-0479">Metal-binding</keyword>
<feature type="binding site" evidence="17">
    <location>
        <position position="83"/>
    </location>
    <ligand>
        <name>[4Fe-4S] cluster</name>
        <dbReference type="ChEBI" id="CHEBI:49883"/>
    </ligand>
</feature>
<evidence type="ECO:0000256" key="13">
    <source>
        <dbReference type="ARBA" id="ARBA00023157"/>
    </source>
</evidence>
<feature type="disulfide bond" description="Redox-active" evidence="17">
    <location>
        <begin position="163"/>
        <end position="165"/>
    </location>
</feature>
<keyword evidence="13 17" id="KW-1015">Disulfide bond</keyword>
<evidence type="ECO:0000256" key="7">
    <source>
        <dbReference type="ARBA" id="ARBA00022694"/>
    </source>
</evidence>
<sequence>MKLLLHVCCGPCATYPVPFLREKGFELWGYFYNPNIHPFTEYAKRRESFYRYAELDKLMIIKNDEYSFEDYWQRVSFREGRRCFFCYHLRLEQTARIARRGKFEGFSTTLLVSPFQKHDLIRETGESMADKYGVPFVYFDFREGFKETVARSRALGLYRQQYCGCLFSEVERFQPSKKGDFADGRNG</sequence>
<evidence type="ECO:0000313" key="18">
    <source>
        <dbReference type="EMBL" id="ADI01524.1"/>
    </source>
</evidence>
<evidence type="ECO:0000256" key="6">
    <source>
        <dbReference type="ARBA" id="ARBA00022485"/>
    </source>
</evidence>
<evidence type="ECO:0000256" key="10">
    <source>
        <dbReference type="ARBA" id="ARBA00023002"/>
    </source>
</evidence>
<evidence type="ECO:0000256" key="15">
    <source>
        <dbReference type="ARBA" id="ARBA00031446"/>
    </source>
</evidence>
<comment type="catalytic activity">
    <reaction evidence="16 17">
        <text>epoxyqueuosine(34) in tRNA + AH2 = queuosine(34) in tRNA + A + H2O</text>
        <dbReference type="Rhea" id="RHEA:32159"/>
        <dbReference type="Rhea" id="RHEA-COMP:18571"/>
        <dbReference type="Rhea" id="RHEA-COMP:18582"/>
        <dbReference type="ChEBI" id="CHEBI:13193"/>
        <dbReference type="ChEBI" id="CHEBI:15377"/>
        <dbReference type="ChEBI" id="CHEBI:17499"/>
        <dbReference type="ChEBI" id="CHEBI:194431"/>
        <dbReference type="ChEBI" id="CHEBI:194443"/>
        <dbReference type="EC" id="1.17.99.6"/>
    </reaction>
</comment>
<keyword evidence="14 17" id="KW-0676">Redox-active center</keyword>
<feature type="binding site" evidence="17">
    <location>
        <position position="8"/>
    </location>
    <ligand>
        <name>[4Fe-4S] cluster</name>
        <dbReference type="ChEBI" id="CHEBI:49883"/>
    </ligand>
</feature>
<evidence type="ECO:0000256" key="12">
    <source>
        <dbReference type="ARBA" id="ARBA00023014"/>
    </source>
</evidence>
<dbReference type="Proteomes" id="UP000000378">
    <property type="component" value="Chromosome"/>
</dbReference>
<protein>
    <recommendedName>
        <fullName evidence="5 17">Epoxyqueuosine reductase QueH</fullName>
        <ecNumber evidence="4 17">1.17.99.6</ecNumber>
    </recommendedName>
    <alternativeName>
        <fullName evidence="15 17">Queuosine biosynthesis protein QueH</fullName>
    </alternativeName>
</protein>
<dbReference type="HAMAP" id="MF_02089">
    <property type="entry name" value="QueH"/>
    <property type="match status" value="1"/>
</dbReference>
<dbReference type="STRING" id="643648.Slip_0744"/>
<keyword evidence="10 17" id="KW-0560">Oxidoreductase</keyword>
<dbReference type="EMBL" id="CP002048">
    <property type="protein sequence ID" value="ADI01524.1"/>
    <property type="molecule type" value="Genomic_DNA"/>
</dbReference>
<dbReference type="RefSeq" id="WP_013174926.1">
    <property type="nucleotide sequence ID" value="NC_014220.1"/>
</dbReference>
<dbReference type="HOGENOM" id="CLU_088177_1_1_9"/>
<dbReference type="GO" id="GO:0051539">
    <property type="term" value="F:4 iron, 4 sulfur cluster binding"/>
    <property type="evidence" value="ECO:0007669"/>
    <property type="project" value="UniProtKB-UniRule"/>
</dbReference>
<dbReference type="PANTHER" id="PTHR36701:SF1">
    <property type="entry name" value="EPOXYQUEUOSINE REDUCTASE QUEH"/>
    <property type="match status" value="1"/>
</dbReference>
<keyword evidence="7 17" id="KW-0819">tRNA processing</keyword>
<comment type="function">
    <text evidence="1 17">Catalyzes the conversion of epoxyqueuosine (oQ) to queuosine (Q), which is a hypermodified base found in the wobble positions of tRNA(Asp), tRNA(Asn), tRNA(His) and tRNA(Tyr).</text>
</comment>
<reference evidence="18 19" key="2">
    <citation type="journal article" date="2010" name="Stand. Genomic Sci.">
        <title>Complete genome sequence of Syntrophothermus lipocalidus type strain (TGB-C1).</title>
        <authorList>
            <person name="Djao O.D."/>
            <person name="Zhang X."/>
            <person name="Lucas S."/>
            <person name="Lapidus A."/>
            <person name="Del Rio T.G."/>
            <person name="Nolan M."/>
            <person name="Tice H."/>
            <person name="Cheng J.F."/>
            <person name="Han C."/>
            <person name="Tapia R."/>
            <person name="Goodwin L."/>
            <person name="Pitluck S."/>
            <person name="Liolios K."/>
            <person name="Ivanova N."/>
            <person name="Mavromatis K."/>
            <person name="Mikhailova N."/>
            <person name="Ovchinnikova G."/>
            <person name="Pati A."/>
            <person name="Brambilla E."/>
            <person name="Chen A."/>
            <person name="Palaniappan K."/>
            <person name="Land M."/>
            <person name="Hauser L."/>
            <person name="Chang Y.J."/>
            <person name="Jeffries C.D."/>
            <person name="Rohde M."/>
            <person name="Sikorski J."/>
            <person name="Spring S."/>
            <person name="Goker M."/>
            <person name="Detter J.C."/>
            <person name="Woyke T."/>
            <person name="Bristow J."/>
            <person name="Eisen J.A."/>
            <person name="Markowitz V."/>
            <person name="Hugenholtz P."/>
            <person name="Kyrpides N.C."/>
            <person name="Klenk H.P."/>
        </authorList>
    </citation>
    <scope>NUCLEOTIDE SEQUENCE [LARGE SCALE GENOMIC DNA]</scope>
    <source>
        <strain evidence="19">DSM 12680 / TGB-C1</strain>
    </source>
</reference>
<dbReference type="GO" id="GO:0046872">
    <property type="term" value="F:metal ion binding"/>
    <property type="evidence" value="ECO:0007669"/>
    <property type="project" value="UniProtKB-KW"/>
</dbReference>
<keyword evidence="12 17" id="KW-0411">Iron-sulfur</keyword>
<dbReference type="EC" id="1.17.99.6" evidence="4 17"/>
<dbReference type="GO" id="GO:0052693">
    <property type="term" value="F:epoxyqueuosine reductase activity"/>
    <property type="evidence" value="ECO:0007669"/>
    <property type="project" value="UniProtKB-UniRule"/>
</dbReference>
<keyword evidence="11 17" id="KW-0408">Iron</keyword>
<accession>D7CLD9</accession>
<comment type="similarity">
    <text evidence="3 17">Belongs to the QueH family.</text>
</comment>
<evidence type="ECO:0000256" key="5">
    <source>
        <dbReference type="ARBA" id="ARBA00016895"/>
    </source>
</evidence>
<evidence type="ECO:0000256" key="9">
    <source>
        <dbReference type="ARBA" id="ARBA00022785"/>
    </source>
</evidence>
<evidence type="ECO:0000256" key="8">
    <source>
        <dbReference type="ARBA" id="ARBA00022723"/>
    </source>
</evidence>
<proteinExistence type="inferred from homology"/>
<keyword evidence="19" id="KW-1185">Reference proteome</keyword>
<dbReference type="InterPro" id="IPR003828">
    <property type="entry name" value="QueH"/>
</dbReference>
<evidence type="ECO:0000256" key="4">
    <source>
        <dbReference type="ARBA" id="ARBA00012622"/>
    </source>
</evidence>
<dbReference type="PANTHER" id="PTHR36701">
    <property type="entry name" value="EPOXYQUEUOSINE REDUCTASE QUEH"/>
    <property type="match status" value="1"/>
</dbReference>
<dbReference type="AlphaFoldDB" id="D7CLD9"/>